<feature type="region of interest" description="Disordered" evidence="1">
    <location>
        <begin position="65"/>
        <end position="95"/>
    </location>
</feature>
<proteinExistence type="predicted"/>
<feature type="region of interest" description="Disordered" evidence="1">
    <location>
        <begin position="1"/>
        <end position="46"/>
    </location>
</feature>
<evidence type="ECO:0000256" key="1">
    <source>
        <dbReference type="SAM" id="MobiDB-lite"/>
    </source>
</evidence>
<evidence type="ECO:0000313" key="2">
    <source>
        <dbReference type="EMBL" id="KAA6412850.1"/>
    </source>
</evidence>
<feature type="region of interest" description="Disordered" evidence="1">
    <location>
        <begin position="530"/>
        <end position="579"/>
    </location>
</feature>
<name>A0A5M8PTI8_9LECA</name>
<dbReference type="Proteomes" id="UP000324767">
    <property type="component" value="Unassembled WGS sequence"/>
</dbReference>
<feature type="compositionally biased region" description="Polar residues" evidence="1">
    <location>
        <begin position="27"/>
        <end position="46"/>
    </location>
</feature>
<feature type="compositionally biased region" description="Acidic residues" evidence="1">
    <location>
        <begin position="566"/>
        <end position="578"/>
    </location>
</feature>
<organism evidence="2 3">
    <name type="scientific">Lasallia pustulata</name>
    <dbReference type="NCBI Taxonomy" id="136370"/>
    <lineage>
        <taxon>Eukaryota</taxon>
        <taxon>Fungi</taxon>
        <taxon>Dikarya</taxon>
        <taxon>Ascomycota</taxon>
        <taxon>Pezizomycotina</taxon>
        <taxon>Lecanoromycetes</taxon>
        <taxon>OSLEUM clade</taxon>
        <taxon>Umbilicariomycetidae</taxon>
        <taxon>Umbilicariales</taxon>
        <taxon>Umbilicariaceae</taxon>
        <taxon>Lasallia</taxon>
    </lineage>
</organism>
<feature type="compositionally biased region" description="Basic residues" evidence="1">
    <location>
        <begin position="1"/>
        <end position="11"/>
    </location>
</feature>
<feature type="compositionally biased region" description="Basic and acidic residues" evidence="1">
    <location>
        <begin position="296"/>
        <end position="312"/>
    </location>
</feature>
<protein>
    <submittedName>
        <fullName evidence="2">Uncharacterized protein</fullName>
    </submittedName>
</protein>
<feature type="region of interest" description="Disordered" evidence="1">
    <location>
        <begin position="218"/>
        <end position="313"/>
    </location>
</feature>
<sequence>MDSSPAKRRKTSPTTAVAVSASNTTTRLASQDGGQTTPSRASFMSPTKASLARFNPSLLPRPKVAAGASRLGQTSIKQQSAHRVRKEMTGDGSAWMSQLTTPTREFDGPYQTGVTTMNARAATASPGRTIRSLGGGMLAAPRRRSHTPGRASSPMMTIRTTPEVNAAASSPEAAEEKTDTAQEIIDSQLEQELQDGIGRRRRRVATVDKAVNISYQAEPEELELRPTPTELGLEPPPERPKGLLFSSPSRRARKKRGASVKLSPLKLRDPPPEKSPEKKFGPRSKPAPLQQITKPVMDEAVSRKQKERDKLSRQLQRLQADVARLEGEVAKTQDPAPPDSRSQEEVDELLSILTTTNPAHKEIRPKIPQPPLSHRLSLFLPFFKQPLPPPSAAPSSTSPLPSHHPLALTDPLPHLRVFTPLTISSTDTLLPSTTPSAPLIQRHNITLASPQNLLNVKLSLTANTTTGTVDNLDVVALAPWAIPELRTWIRKRALDGDVSSIGWAIGRYWEVAQLRAKCWGRCERDHPDLVAHKGHNAGKSKGHEKPALPKRRRRSRKENQIQGDDERADGDNNDDDSVTAESLSRHHILPHLGRTSLLFQRDAISLLISWRIDFDWTGEVQSHVAASAAFPDSWERTDERHSLRKVGPLFQKLVQLKGVRGAVGVLVGLVFGG</sequence>
<dbReference type="EMBL" id="VXIT01000005">
    <property type="protein sequence ID" value="KAA6412850.1"/>
    <property type="molecule type" value="Genomic_DNA"/>
</dbReference>
<comment type="caution">
    <text evidence="2">The sequence shown here is derived from an EMBL/GenBank/DDBJ whole genome shotgun (WGS) entry which is preliminary data.</text>
</comment>
<evidence type="ECO:0000313" key="3">
    <source>
        <dbReference type="Proteomes" id="UP000324767"/>
    </source>
</evidence>
<gene>
    <name evidence="2" type="ORF">FRX48_03843</name>
</gene>
<reference evidence="2 3" key="1">
    <citation type="submission" date="2019-09" db="EMBL/GenBank/DDBJ databases">
        <title>The hologenome of the rock-dwelling lichen Lasallia pustulata.</title>
        <authorList>
            <person name="Greshake Tzovaras B."/>
            <person name="Segers F."/>
            <person name="Bicker A."/>
            <person name="Dal Grande F."/>
            <person name="Otte J."/>
            <person name="Hankeln T."/>
            <person name="Schmitt I."/>
            <person name="Ebersberger I."/>
        </authorList>
    </citation>
    <scope>NUCLEOTIDE SEQUENCE [LARGE SCALE GENOMIC DNA]</scope>
    <source>
        <strain evidence="2">A1-1</strain>
    </source>
</reference>
<dbReference type="AlphaFoldDB" id="A0A5M8PTI8"/>
<feature type="compositionally biased region" description="Basic and acidic residues" evidence="1">
    <location>
        <begin position="266"/>
        <end position="280"/>
    </location>
</feature>
<dbReference type="OrthoDB" id="4160836at2759"/>
<feature type="region of interest" description="Disordered" evidence="1">
    <location>
        <begin position="327"/>
        <end position="346"/>
    </location>
</feature>
<accession>A0A5M8PTI8</accession>
<feature type="compositionally biased region" description="Low complexity" evidence="1">
    <location>
        <begin position="12"/>
        <end position="26"/>
    </location>
</feature>